<dbReference type="Gene3D" id="1.10.510.10">
    <property type="entry name" value="Transferase(Phosphotransferase) domain 1"/>
    <property type="match status" value="1"/>
</dbReference>
<protein>
    <submittedName>
        <fullName evidence="3">Kinase-like domain-containing protein</fullName>
    </submittedName>
</protein>
<evidence type="ECO:0000256" key="1">
    <source>
        <dbReference type="SAM" id="Coils"/>
    </source>
</evidence>
<name>A0ABZ3KD33_DUNSA</name>
<feature type="domain" description="Protein kinase" evidence="2">
    <location>
        <begin position="12"/>
        <end position="297"/>
    </location>
</feature>
<proteinExistence type="predicted"/>
<evidence type="ECO:0000313" key="3">
    <source>
        <dbReference type="EMBL" id="KAF5827081.1"/>
    </source>
</evidence>
<dbReference type="PANTHER" id="PTHR44329">
    <property type="entry name" value="SERINE/THREONINE-PROTEIN KINASE TNNI3K-RELATED"/>
    <property type="match status" value="1"/>
</dbReference>
<feature type="coiled-coil region" evidence="1">
    <location>
        <begin position="44"/>
        <end position="71"/>
    </location>
</feature>
<dbReference type="InterPro" id="IPR000719">
    <property type="entry name" value="Prot_kinase_dom"/>
</dbReference>
<evidence type="ECO:0000313" key="4">
    <source>
        <dbReference type="Proteomes" id="UP000815325"/>
    </source>
</evidence>
<dbReference type="Gene3D" id="3.30.200.20">
    <property type="entry name" value="Phosphorylase Kinase, domain 1"/>
    <property type="match status" value="1"/>
</dbReference>
<dbReference type="SUPFAM" id="SSF56112">
    <property type="entry name" value="Protein kinase-like (PK-like)"/>
    <property type="match status" value="1"/>
</dbReference>
<comment type="caution">
    <text evidence="3">The sequence shown here is derived from an EMBL/GenBank/DDBJ whole genome shotgun (WGS) entry which is preliminary data.</text>
</comment>
<dbReference type="EMBL" id="MU070601">
    <property type="protein sequence ID" value="KAF5827081.1"/>
    <property type="molecule type" value="Genomic_DNA"/>
</dbReference>
<accession>A0ABZ3KD33</accession>
<dbReference type="Pfam" id="PF00069">
    <property type="entry name" value="Pkinase"/>
    <property type="match status" value="1"/>
</dbReference>
<reference evidence="3" key="1">
    <citation type="submission" date="2017-08" db="EMBL/GenBank/DDBJ databases">
        <authorList>
            <person name="Polle J.E."/>
            <person name="Barry K."/>
            <person name="Cushman J."/>
            <person name="Schmutz J."/>
            <person name="Tran D."/>
            <person name="Hathwaick L.T."/>
            <person name="Yim W.C."/>
            <person name="Jenkins J."/>
            <person name="Mckie-Krisberg Z.M."/>
            <person name="Prochnik S."/>
            <person name="Lindquist E."/>
            <person name="Dockter R.B."/>
            <person name="Adam C."/>
            <person name="Molina H."/>
            <person name="Bunkerborg J."/>
            <person name="Jin E."/>
            <person name="Buchheim M."/>
            <person name="Magnuson J."/>
        </authorList>
    </citation>
    <scope>NUCLEOTIDE SEQUENCE</scope>
    <source>
        <strain evidence="3">CCAP 19/18</strain>
    </source>
</reference>
<dbReference type="InterPro" id="IPR051681">
    <property type="entry name" value="Ser/Thr_Kinases-Pseudokinases"/>
</dbReference>
<evidence type="ECO:0000259" key="2">
    <source>
        <dbReference type="PROSITE" id="PS50011"/>
    </source>
</evidence>
<keyword evidence="1" id="KW-0175">Coiled coil</keyword>
<keyword evidence="4" id="KW-1185">Reference proteome</keyword>
<gene>
    <name evidence="3" type="ORF">DUNSADRAFT_1371</name>
</gene>
<organism evidence="3 4">
    <name type="scientific">Dunaliella salina</name>
    <name type="common">Green alga</name>
    <name type="synonym">Protococcus salinus</name>
    <dbReference type="NCBI Taxonomy" id="3046"/>
    <lineage>
        <taxon>Eukaryota</taxon>
        <taxon>Viridiplantae</taxon>
        <taxon>Chlorophyta</taxon>
        <taxon>core chlorophytes</taxon>
        <taxon>Chlorophyceae</taxon>
        <taxon>CS clade</taxon>
        <taxon>Chlamydomonadales</taxon>
        <taxon>Dunaliellaceae</taxon>
        <taxon>Dunaliella</taxon>
    </lineage>
</organism>
<dbReference type="SMART" id="SM00220">
    <property type="entry name" value="S_TKc"/>
    <property type="match status" value="1"/>
</dbReference>
<dbReference type="Proteomes" id="UP000815325">
    <property type="component" value="Unassembled WGS sequence"/>
</dbReference>
<sequence>MAQRDFIPADQVKRGDVISSGGFGLVYEGRLLEKRSGRWLEVALKQLKPEVERVERDLKQFDRELQETLEIARWCKHVVKCFGWTRVGFRQSPALVMKMYKQTLQELILKDDARNLRDTDDPADRLAPALMLRIAKDVAHGLAELHNARISNEDLKPGNVLLDAENHAVLTDFGISKFFGSGSQETVQFSTLHIRGTSPFLPPEKLASDNARMTYSLAVDMWAFGILLGQMVTVDLLYPYGHGVTWVNVRNQLVRDRRAPTPPAVPELPRLQQLIHDCLQLDPAQRITAEQAIHVRG</sequence>
<dbReference type="PROSITE" id="PS50011">
    <property type="entry name" value="PROTEIN_KINASE_DOM"/>
    <property type="match status" value="1"/>
</dbReference>
<dbReference type="InterPro" id="IPR011009">
    <property type="entry name" value="Kinase-like_dom_sf"/>
</dbReference>